<dbReference type="OrthoDB" id="16820at2759"/>
<evidence type="ECO:0000259" key="1">
    <source>
        <dbReference type="PROSITE" id="PS51819"/>
    </source>
</evidence>
<dbReference type="InterPro" id="IPR004360">
    <property type="entry name" value="Glyas_Fos-R_dOase_dom"/>
</dbReference>
<dbReference type="PANTHER" id="PTHR46142">
    <property type="match status" value="1"/>
</dbReference>
<dbReference type="Proteomes" id="UP000708148">
    <property type="component" value="Unassembled WGS sequence"/>
</dbReference>
<keyword evidence="3" id="KW-1185">Reference proteome</keyword>
<organism evidence="2 3">
    <name type="scientific">Ostreobium quekettii</name>
    <dbReference type="NCBI Taxonomy" id="121088"/>
    <lineage>
        <taxon>Eukaryota</taxon>
        <taxon>Viridiplantae</taxon>
        <taxon>Chlorophyta</taxon>
        <taxon>core chlorophytes</taxon>
        <taxon>Ulvophyceae</taxon>
        <taxon>TCBD clade</taxon>
        <taxon>Bryopsidales</taxon>
        <taxon>Ostreobineae</taxon>
        <taxon>Ostreobiaceae</taxon>
        <taxon>Ostreobium</taxon>
    </lineage>
</organism>
<feature type="domain" description="VOC" evidence="1">
    <location>
        <begin position="12"/>
        <end position="146"/>
    </location>
</feature>
<dbReference type="Gene3D" id="3.10.180.10">
    <property type="entry name" value="2,3-Dihydroxybiphenyl 1,2-Dioxygenase, domain 1"/>
    <property type="match status" value="2"/>
</dbReference>
<dbReference type="InterPro" id="IPR037523">
    <property type="entry name" value="VOC_core"/>
</dbReference>
<dbReference type="AlphaFoldDB" id="A0A8S1JCD0"/>
<evidence type="ECO:0000313" key="3">
    <source>
        <dbReference type="Proteomes" id="UP000708148"/>
    </source>
</evidence>
<name>A0A8S1JCD0_9CHLO</name>
<dbReference type="PANTHER" id="PTHR46142:SF3">
    <property type="entry name" value="F18B13.24 PROTEIN"/>
    <property type="match status" value="1"/>
</dbReference>
<proteinExistence type="predicted"/>
<protein>
    <recommendedName>
        <fullName evidence="1">VOC domain-containing protein</fullName>
    </recommendedName>
</protein>
<dbReference type="SUPFAM" id="SSF54593">
    <property type="entry name" value="Glyoxalase/Bleomycin resistance protein/Dihydroxybiphenyl dioxygenase"/>
    <property type="match status" value="1"/>
</dbReference>
<dbReference type="EMBL" id="CAJHUC010002939">
    <property type="protein sequence ID" value="CAD7704645.1"/>
    <property type="molecule type" value="Genomic_DNA"/>
</dbReference>
<evidence type="ECO:0000313" key="2">
    <source>
        <dbReference type="EMBL" id="CAD7704645.1"/>
    </source>
</evidence>
<dbReference type="Pfam" id="PF00903">
    <property type="entry name" value="Glyoxalase"/>
    <property type="match status" value="1"/>
</dbReference>
<accession>A0A8S1JCD0</accession>
<dbReference type="InterPro" id="IPR029068">
    <property type="entry name" value="Glyas_Bleomycin-R_OHBP_Dase"/>
</dbReference>
<comment type="caution">
    <text evidence="2">The sequence shown here is derived from an EMBL/GenBank/DDBJ whole genome shotgun (WGS) entry which is preliminary data.</text>
</comment>
<gene>
    <name evidence="2" type="ORF">OSTQU699_LOCUS10000</name>
</gene>
<reference evidence="2" key="1">
    <citation type="submission" date="2020-12" db="EMBL/GenBank/DDBJ databases">
        <authorList>
            <person name="Iha C."/>
        </authorList>
    </citation>
    <scope>NUCLEOTIDE SEQUENCE</scope>
</reference>
<dbReference type="PROSITE" id="PS51819">
    <property type="entry name" value="VOC"/>
    <property type="match status" value="1"/>
</dbReference>
<sequence>MALRQGALPLKCLNHVSLVCKDLDKSVAFYRDLLGFEEVRRPQSFDFEGSWLFGCGVGIHLIRGDQSSQVVERPSAINPKADHLSFQVGGRGDGVGRASRLGSGVSVPRVPPRGAGGGTSVPSLLIGVPAAAQSDHLEAVVALLEALGMHYERQRVREGTIVVSQVFLHDPDHNMIEICNCDCLPVVPLGASPWLQRGPGHAAGLGGCAATASAADRFCVDARSGFGADMGE</sequence>